<feature type="transmembrane region" description="Helical" evidence="1">
    <location>
        <begin position="53"/>
        <end position="80"/>
    </location>
</feature>
<evidence type="ECO:0000313" key="2">
    <source>
        <dbReference type="EMBL" id="AXR04188.1"/>
    </source>
</evidence>
<evidence type="ECO:0000256" key="1">
    <source>
        <dbReference type="SAM" id="Phobius"/>
    </source>
</evidence>
<dbReference type="Proteomes" id="UP000258102">
    <property type="component" value="Chromosome 2"/>
</dbReference>
<sequence>MALLDQRSLHHIDPRLAGIEMQLKEAYYNLDKTTSSFDSDLDNKLKPLKRYKWWAIGIAIPLLFLAPFLLISIIPIYFLLKHSLKSFTKGVLTRAYMMAPIASALNLEYSVGGNLLICEEAISAGILAKGGRAVAEDGFNGEVNGIHFYFTEVHIRTLHQNNDSKRLFNGAVIKLSMPEPVDTPIVVLQDAGLWNMLINRRQSLKGLQRVKFEQEDFEKEYQVYAKDEASCRKVLTPKYLKQLSQVKSFFSSENLPKGLKIPKVKAQMFIEGSDILISLDYGANLFSPKKLQNEYDPSWAEDIAKQFLLIENLAKSLVHSRWT</sequence>
<dbReference type="EMBL" id="CP031762">
    <property type="protein sequence ID" value="AXR04188.1"/>
    <property type="molecule type" value="Genomic_DNA"/>
</dbReference>
<dbReference type="RefSeq" id="WP_088532788.1">
    <property type="nucleotide sequence ID" value="NZ_CP021647.1"/>
</dbReference>
<evidence type="ECO:0000313" key="3">
    <source>
        <dbReference type="Proteomes" id="UP000258102"/>
    </source>
</evidence>
<keyword evidence="1" id="KW-0472">Membrane</keyword>
<dbReference type="InterPro" id="IPR021484">
    <property type="entry name" value="DUF3137"/>
</dbReference>
<name>A0AAD0W6P8_PSEO7</name>
<keyword evidence="1" id="KW-0812">Transmembrane</keyword>
<dbReference type="AlphaFoldDB" id="A0AAD0W6P8"/>
<gene>
    <name evidence="2" type="ORF">D0511_19825</name>
</gene>
<accession>A0AAD0W6P8</accession>
<reference evidence="2 3" key="1">
    <citation type="submission" date="2018-08" db="EMBL/GenBank/DDBJ databases">
        <title>Whole Genome Sequences of Two Pseudoalteromonas piscicida Strains, DE1-A and DE2-A, which Exhibit Strong Antibacterial Activity against Vibrio vulnificus.</title>
        <authorList>
            <person name="Richards G.P."/>
            <person name="Needleman D.S."/>
            <person name="Watson M.A."/>
            <person name="Polson S.W."/>
        </authorList>
    </citation>
    <scope>NUCLEOTIDE SEQUENCE [LARGE SCALE GENOMIC DNA]</scope>
    <source>
        <strain evidence="2 3">DE2-A</strain>
    </source>
</reference>
<keyword evidence="1" id="KW-1133">Transmembrane helix</keyword>
<proteinExistence type="predicted"/>
<protein>
    <submittedName>
        <fullName evidence="2">DUF3137 domain-containing protein</fullName>
    </submittedName>
</protein>
<organism evidence="2 3">
    <name type="scientific">Pseudoalteromonas piscicida</name>
    <dbReference type="NCBI Taxonomy" id="43662"/>
    <lineage>
        <taxon>Bacteria</taxon>
        <taxon>Pseudomonadati</taxon>
        <taxon>Pseudomonadota</taxon>
        <taxon>Gammaproteobacteria</taxon>
        <taxon>Alteromonadales</taxon>
        <taxon>Pseudoalteromonadaceae</taxon>
        <taxon>Pseudoalteromonas</taxon>
    </lineage>
</organism>
<dbReference type="KEGG" id="ppis:B1L02_21465"/>
<dbReference type="Pfam" id="PF11335">
    <property type="entry name" value="DUF3137"/>
    <property type="match status" value="1"/>
</dbReference>